<keyword evidence="7" id="KW-0411">Iron-sulfur</keyword>
<dbReference type="InterPro" id="IPR050954">
    <property type="entry name" value="ET_IronSulfur_Cluster-Binding"/>
</dbReference>
<dbReference type="Proteomes" id="UP000587396">
    <property type="component" value="Unassembled WGS sequence"/>
</dbReference>
<dbReference type="Gene3D" id="3.30.70.20">
    <property type="match status" value="1"/>
</dbReference>
<keyword evidence="2" id="KW-0004">4Fe-4S</keyword>
<protein>
    <submittedName>
        <fullName evidence="9">Oxidoreductase</fullName>
    </submittedName>
</protein>
<evidence type="ECO:0000256" key="1">
    <source>
        <dbReference type="ARBA" id="ARBA00022448"/>
    </source>
</evidence>
<evidence type="ECO:0000256" key="5">
    <source>
        <dbReference type="ARBA" id="ARBA00022982"/>
    </source>
</evidence>
<evidence type="ECO:0000256" key="6">
    <source>
        <dbReference type="ARBA" id="ARBA00023004"/>
    </source>
</evidence>
<dbReference type="PANTHER" id="PTHR43177">
    <property type="entry name" value="PROTEIN NRFC"/>
    <property type="match status" value="1"/>
</dbReference>
<dbReference type="AlphaFoldDB" id="A0A842JK91"/>
<accession>A0A842JK91</accession>
<dbReference type="GO" id="GO:0046872">
    <property type="term" value="F:metal ion binding"/>
    <property type="evidence" value="ECO:0007669"/>
    <property type="project" value="UniProtKB-KW"/>
</dbReference>
<keyword evidence="10" id="KW-1185">Reference proteome</keyword>
<sequence length="107" mass="12223">MRKLIAVDYEFCTGCHTCEIACQQEHGLEPEQFGIRLTQIGPDQIAERTWQYEFVPVPTDRCDRCAARQREGKDPSCVHHCQAGCLYYGTLEELGAKIDKRKVALFT</sequence>
<reference evidence="9 10" key="1">
    <citation type="submission" date="2020-08" db="EMBL/GenBank/DDBJ databases">
        <authorList>
            <person name="Liu C."/>
            <person name="Sun Q."/>
        </authorList>
    </citation>
    <scope>NUCLEOTIDE SEQUENCE [LARGE SCALE GENOMIC DNA]</scope>
    <source>
        <strain evidence="9 10">N22</strain>
    </source>
</reference>
<comment type="caution">
    <text evidence="9">The sequence shown here is derived from an EMBL/GenBank/DDBJ whole genome shotgun (WGS) entry which is preliminary data.</text>
</comment>
<dbReference type="SUPFAM" id="SSF54862">
    <property type="entry name" value="4Fe-4S ferredoxins"/>
    <property type="match status" value="1"/>
</dbReference>
<evidence type="ECO:0000259" key="8">
    <source>
        <dbReference type="PROSITE" id="PS51379"/>
    </source>
</evidence>
<evidence type="ECO:0000313" key="9">
    <source>
        <dbReference type="EMBL" id="MBC2889520.1"/>
    </source>
</evidence>
<evidence type="ECO:0000256" key="2">
    <source>
        <dbReference type="ARBA" id="ARBA00022485"/>
    </source>
</evidence>
<dbReference type="PROSITE" id="PS51379">
    <property type="entry name" value="4FE4S_FER_2"/>
    <property type="match status" value="1"/>
</dbReference>
<keyword evidence="6" id="KW-0408">Iron</keyword>
<organism evidence="9 10">
    <name type="scientific">Gordonibacter massiliensis</name>
    <name type="common">ex Traore et al. 2017</name>
    <dbReference type="NCBI Taxonomy" id="1841863"/>
    <lineage>
        <taxon>Bacteria</taxon>
        <taxon>Bacillati</taxon>
        <taxon>Actinomycetota</taxon>
        <taxon>Coriobacteriia</taxon>
        <taxon>Eggerthellales</taxon>
        <taxon>Eggerthellaceae</taxon>
        <taxon>Gordonibacter</taxon>
    </lineage>
</organism>
<keyword evidence="1" id="KW-0813">Transport</keyword>
<keyword evidence="5" id="KW-0249">Electron transport</keyword>
<evidence type="ECO:0000256" key="7">
    <source>
        <dbReference type="ARBA" id="ARBA00023014"/>
    </source>
</evidence>
<dbReference type="GO" id="GO:0051539">
    <property type="term" value="F:4 iron, 4 sulfur cluster binding"/>
    <property type="evidence" value="ECO:0007669"/>
    <property type="project" value="UniProtKB-KW"/>
</dbReference>
<feature type="domain" description="4Fe-4S ferredoxin-type" evidence="8">
    <location>
        <begin position="3"/>
        <end position="33"/>
    </location>
</feature>
<proteinExistence type="predicted"/>
<keyword evidence="4" id="KW-0677">Repeat</keyword>
<dbReference type="InterPro" id="IPR017896">
    <property type="entry name" value="4Fe4S_Fe-S-bd"/>
</dbReference>
<evidence type="ECO:0000256" key="3">
    <source>
        <dbReference type="ARBA" id="ARBA00022723"/>
    </source>
</evidence>
<name>A0A842JK91_9ACTN</name>
<dbReference type="EMBL" id="JACMSE010000006">
    <property type="protein sequence ID" value="MBC2889520.1"/>
    <property type="molecule type" value="Genomic_DNA"/>
</dbReference>
<evidence type="ECO:0000313" key="10">
    <source>
        <dbReference type="Proteomes" id="UP000587396"/>
    </source>
</evidence>
<dbReference type="PANTHER" id="PTHR43177:SF5">
    <property type="entry name" value="ANAEROBIC DIMETHYL SULFOXIDE REDUCTASE CHAIN B-RELATED"/>
    <property type="match status" value="1"/>
</dbReference>
<gene>
    <name evidence="9" type="ORF">H7313_09200</name>
</gene>
<keyword evidence="3" id="KW-0479">Metal-binding</keyword>
<dbReference type="RefSeq" id="WP_185905339.1">
    <property type="nucleotide sequence ID" value="NZ_JACMSE010000006.1"/>
</dbReference>
<evidence type="ECO:0000256" key="4">
    <source>
        <dbReference type="ARBA" id="ARBA00022737"/>
    </source>
</evidence>